<dbReference type="AlphaFoldDB" id="A0A176ZXL1"/>
<name>A0A176ZXL1_9PEZI</name>
<keyword evidence="1" id="KW-0732">Signal</keyword>
<gene>
    <name evidence="2" type="ORF">VC83_08940</name>
</gene>
<dbReference type="GeneID" id="36291978"/>
<feature type="chain" id="PRO_5008056206" evidence="1">
    <location>
        <begin position="19"/>
        <end position="124"/>
    </location>
</feature>
<proteinExistence type="predicted"/>
<sequence>MQFTSILFLAIQATGVLSASYAGNTGVAPDLSNSSMPPPGTEWARSSDKFNPLTARGCVSTAPFGCDLGKGRCWKVCRDGGQWCWTAGGDGSGDWNTCSDWGQCNQQQSCGRNCHNAAECGCSC</sequence>
<dbReference type="VEuPathDB" id="FungiDB:GMDG_01086"/>
<protein>
    <submittedName>
        <fullName evidence="2">Uncharacterized protein</fullName>
    </submittedName>
</protein>
<dbReference type="EMBL" id="KV441416">
    <property type="protein sequence ID" value="OAF54699.1"/>
    <property type="molecule type" value="Genomic_DNA"/>
</dbReference>
<feature type="signal peptide" evidence="1">
    <location>
        <begin position="1"/>
        <end position="18"/>
    </location>
</feature>
<dbReference type="OrthoDB" id="3656567at2759"/>
<reference evidence="2" key="1">
    <citation type="submission" date="2016-03" db="EMBL/GenBank/DDBJ databases">
        <title>Updated assembly of Pseudogymnoascus destructans, the fungus causing white-nose syndrome of bats.</title>
        <authorList>
            <person name="Palmer J.M."/>
            <person name="Drees K.P."/>
            <person name="Foster J.T."/>
            <person name="Lindner D.L."/>
        </authorList>
    </citation>
    <scope>NUCLEOTIDE SEQUENCE [LARGE SCALE GENOMIC DNA]</scope>
    <source>
        <strain evidence="2">20631-21</strain>
    </source>
</reference>
<evidence type="ECO:0000313" key="2">
    <source>
        <dbReference type="EMBL" id="OAF54699.1"/>
    </source>
</evidence>
<evidence type="ECO:0000256" key="1">
    <source>
        <dbReference type="SAM" id="SignalP"/>
    </source>
</evidence>
<dbReference type="Proteomes" id="UP000077154">
    <property type="component" value="Unassembled WGS sequence"/>
</dbReference>
<accession>A0A176ZXL1</accession>
<dbReference type="eggNOG" id="ENOG502S47S">
    <property type="taxonomic scope" value="Eukaryota"/>
</dbReference>
<organism evidence="2">
    <name type="scientific">Pseudogymnoascus destructans</name>
    <dbReference type="NCBI Taxonomy" id="655981"/>
    <lineage>
        <taxon>Eukaryota</taxon>
        <taxon>Fungi</taxon>
        <taxon>Dikarya</taxon>
        <taxon>Ascomycota</taxon>
        <taxon>Pezizomycotina</taxon>
        <taxon>Leotiomycetes</taxon>
        <taxon>Thelebolales</taxon>
        <taxon>Thelebolaceae</taxon>
        <taxon>Pseudogymnoascus</taxon>
    </lineage>
</organism>
<dbReference type="RefSeq" id="XP_024320003.1">
    <property type="nucleotide sequence ID" value="XM_024472481.1"/>
</dbReference>